<dbReference type="Proteomes" id="UP001638015">
    <property type="component" value="Unassembled WGS sequence"/>
</dbReference>
<keyword evidence="1" id="KW-1133">Transmembrane helix</keyword>
<keyword evidence="1" id="KW-0812">Transmembrane</keyword>
<feature type="transmembrane region" description="Helical" evidence="1">
    <location>
        <begin position="26"/>
        <end position="43"/>
    </location>
</feature>
<sequence length="68" mass="7904">MTVLSMFILLFGFSIGNILFTMLTTIIALFGIIFFGMTTFFYIKNILINKPILILENDGFYDNQVYYL</sequence>
<proteinExistence type="predicted"/>
<keyword evidence="1" id="KW-0472">Membrane</keyword>
<dbReference type="RefSeq" id="WP_410032675.1">
    <property type="nucleotide sequence ID" value="NZ_JBGMEH010000003.1"/>
</dbReference>
<evidence type="ECO:0000256" key="1">
    <source>
        <dbReference type="SAM" id="Phobius"/>
    </source>
</evidence>
<keyword evidence="3" id="KW-1185">Reference proteome</keyword>
<evidence type="ECO:0000313" key="3">
    <source>
        <dbReference type="Proteomes" id="UP001638015"/>
    </source>
</evidence>
<gene>
    <name evidence="2" type="ORF">ACCQ40_03855</name>
</gene>
<accession>A0ABW9MVV1</accession>
<evidence type="ECO:0000313" key="2">
    <source>
        <dbReference type="EMBL" id="MFO3715925.1"/>
    </source>
</evidence>
<comment type="caution">
    <text evidence="2">The sequence shown here is derived from an EMBL/GenBank/DDBJ whole genome shotgun (WGS) entry which is preliminary data.</text>
</comment>
<organism evidence="2 3">
    <name type="scientific">Anaerococcus cruorum</name>
    <dbReference type="NCBI Taxonomy" id="3115617"/>
    <lineage>
        <taxon>Bacteria</taxon>
        <taxon>Bacillati</taxon>
        <taxon>Bacillota</taxon>
        <taxon>Tissierellia</taxon>
        <taxon>Tissierellales</taxon>
        <taxon>Peptoniphilaceae</taxon>
        <taxon>Anaerococcus</taxon>
    </lineage>
</organism>
<protein>
    <submittedName>
        <fullName evidence="2">Uncharacterized protein</fullName>
    </submittedName>
</protein>
<dbReference type="EMBL" id="JBGMEH010000003">
    <property type="protein sequence ID" value="MFO3715925.1"/>
    <property type="molecule type" value="Genomic_DNA"/>
</dbReference>
<name>A0ABW9MVV1_9FIRM</name>
<reference evidence="2 3" key="1">
    <citation type="journal article" date="2025" name="Anaerobe">
        <title>Description of Anaerococcus kampingiae sp. nov., Anaerococcus groningensis sp. nov., Anaerococcus martiniensis sp. nov., and Anaerococcus cruorum sp. nov., isolated from human clinical specimens.</title>
        <authorList>
            <person name="Boiten K.E."/>
            <person name="Meijer J."/>
            <person name="van Wezel E.M."/>
            <person name="Veloo A.C.M."/>
        </authorList>
    </citation>
    <scope>NUCLEOTIDE SEQUENCE [LARGE SCALE GENOMIC DNA]</scope>
    <source>
        <strain evidence="2 3">ENR1039</strain>
    </source>
</reference>